<reference evidence="1 3" key="1">
    <citation type="submission" date="2019-07" db="EMBL/GenBank/DDBJ databases">
        <title>Whole genome shotgun sequence of Aliivibrio fischeri NBRC 101058.</title>
        <authorList>
            <person name="Hosoyama A."/>
            <person name="Uohara A."/>
            <person name="Ohji S."/>
            <person name="Ichikawa N."/>
        </authorList>
    </citation>
    <scope>NUCLEOTIDE SEQUENCE [LARGE SCALE GENOMIC DNA]</scope>
    <source>
        <strain evidence="1 3">NBRC 101058</strain>
    </source>
</reference>
<dbReference type="Pfam" id="PF11197">
    <property type="entry name" value="DUF2835"/>
    <property type="match status" value="1"/>
</dbReference>
<reference evidence="2 4" key="2">
    <citation type="submission" date="2019-11" db="EMBL/GenBank/DDBJ databases">
        <title>Using colonization assays and comparative genomics to discover symbiosis behaviors and factors in Vibrio fischeri.</title>
        <authorList>
            <person name="Bongrand C."/>
            <person name="Moriano-Gutierrez S."/>
            <person name="Arevalo P."/>
            <person name="Mcfall-Ngai M."/>
            <person name="Visick K."/>
            <person name="Polz M.F."/>
            <person name="Ruby E.G."/>
        </authorList>
    </citation>
    <scope>NUCLEOTIDE SEQUENCE [LARGE SCALE GENOMIC DNA]</scope>
    <source>
        <strain evidence="2">Emors.3.2</strain>
        <strain evidence="4">emors.3.2</strain>
    </source>
</reference>
<dbReference type="EMBL" id="WOBO01000004">
    <property type="protein sequence ID" value="MUK44325.1"/>
    <property type="molecule type" value="Genomic_DNA"/>
</dbReference>
<dbReference type="Proteomes" id="UP000321787">
    <property type="component" value="Unassembled WGS sequence"/>
</dbReference>
<evidence type="ECO:0000313" key="2">
    <source>
        <dbReference type="EMBL" id="MUK44325.1"/>
    </source>
</evidence>
<dbReference type="InterPro" id="IPR021363">
    <property type="entry name" value="DUF2835"/>
</dbReference>
<evidence type="ECO:0000313" key="1">
    <source>
        <dbReference type="EMBL" id="GEK12957.1"/>
    </source>
</evidence>
<organism evidence="2 4">
    <name type="scientific">Aliivibrio fischeri</name>
    <name type="common">Vibrio fischeri</name>
    <dbReference type="NCBI Taxonomy" id="668"/>
    <lineage>
        <taxon>Bacteria</taxon>
        <taxon>Pseudomonadati</taxon>
        <taxon>Pseudomonadota</taxon>
        <taxon>Gammaproteobacteria</taxon>
        <taxon>Vibrionales</taxon>
        <taxon>Vibrionaceae</taxon>
        <taxon>Aliivibrio</taxon>
    </lineage>
</organism>
<comment type="caution">
    <text evidence="2">The sequence shown here is derived from an EMBL/GenBank/DDBJ whole genome shotgun (WGS) entry which is preliminary data.</text>
</comment>
<protein>
    <submittedName>
        <fullName evidence="2">DUF2835 family protein</fullName>
    </submittedName>
</protein>
<dbReference type="Proteomes" id="UP000435323">
    <property type="component" value="Unassembled WGS sequence"/>
</dbReference>
<accession>A0A1B9PBV5</accession>
<dbReference type="RefSeq" id="WP_005419199.1">
    <property type="nucleotide sequence ID" value="NZ_BJTZ01000004.1"/>
</dbReference>
<dbReference type="AlphaFoldDB" id="A0A1B9PBV5"/>
<proteinExistence type="predicted"/>
<name>A0A1B9PBV5_ALIFS</name>
<evidence type="ECO:0000313" key="3">
    <source>
        <dbReference type="Proteomes" id="UP000321787"/>
    </source>
</evidence>
<sequence length="74" mass="8570">MNKFYYFRMNVTYQAFLSHYSGAASTVLVVTEQGLKLQLPASRFRSFLTQLGVKGRFRLTTDQNNRFLNLEQVG</sequence>
<evidence type="ECO:0000313" key="4">
    <source>
        <dbReference type="Proteomes" id="UP000435323"/>
    </source>
</evidence>
<dbReference type="EMBL" id="BJTZ01000004">
    <property type="protein sequence ID" value="GEK12957.1"/>
    <property type="molecule type" value="Genomic_DNA"/>
</dbReference>
<gene>
    <name evidence="1" type="ORF">AFI02nite_09930</name>
    <name evidence="2" type="ORF">GNP77_02920</name>
</gene>